<reference evidence="1" key="1">
    <citation type="journal article" date="2013" name="Genetics">
        <title>The draft genome and transcriptome of Panagrellus redivivus are shaped by the harsh demands of a free-living lifestyle.</title>
        <authorList>
            <person name="Srinivasan J."/>
            <person name="Dillman A.R."/>
            <person name="Macchietto M.G."/>
            <person name="Heikkinen L."/>
            <person name="Lakso M."/>
            <person name="Fracchia K.M."/>
            <person name="Antoshechkin I."/>
            <person name="Mortazavi A."/>
            <person name="Wong G."/>
            <person name="Sternberg P.W."/>
        </authorList>
    </citation>
    <scope>NUCLEOTIDE SEQUENCE [LARGE SCALE GENOMIC DNA]</scope>
    <source>
        <strain evidence="1">MT8872</strain>
    </source>
</reference>
<organism evidence="1 2">
    <name type="scientific">Panagrellus redivivus</name>
    <name type="common">Microworm</name>
    <dbReference type="NCBI Taxonomy" id="6233"/>
    <lineage>
        <taxon>Eukaryota</taxon>
        <taxon>Metazoa</taxon>
        <taxon>Ecdysozoa</taxon>
        <taxon>Nematoda</taxon>
        <taxon>Chromadorea</taxon>
        <taxon>Rhabditida</taxon>
        <taxon>Tylenchina</taxon>
        <taxon>Panagrolaimomorpha</taxon>
        <taxon>Panagrolaimoidea</taxon>
        <taxon>Panagrolaimidae</taxon>
        <taxon>Panagrellus</taxon>
    </lineage>
</organism>
<accession>A0A7E4ULT4</accession>
<reference evidence="2" key="2">
    <citation type="submission" date="2020-10" db="UniProtKB">
        <authorList>
            <consortium name="WormBaseParasite"/>
        </authorList>
    </citation>
    <scope>IDENTIFICATION</scope>
</reference>
<protein>
    <submittedName>
        <fullName evidence="2">RES domain-containing protein</fullName>
    </submittedName>
</protein>
<evidence type="ECO:0000313" key="2">
    <source>
        <dbReference type="WBParaSite" id="Pan_g10301.t1"/>
    </source>
</evidence>
<dbReference type="WBParaSite" id="Pan_g10301.t1">
    <property type="protein sequence ID" value="Pan_g10301.t1"/>
    <property type="gene ID" value="Pan_g10301"/>
</dbReference>
<dbReference type="AlphaFoldDB" id="A0A7E4ULT4"/>
<evidence type="ECO:0000313" key="1">
    <source>
        <dbReference type="Proteomes" id="UP000492821"/>
    </source>
</evidence>
<name>A0A7E4ULT4_PANRE</name>
<sequence length="72" mass="7799">MPGHTLRRLLHDDVMLLCPLLYDEMNPLSCALAPTSDAGFYNRSGASNPTIIWSVAQMLSSIPPADDEVIVG</sequence>
<dbReference type="Proteomes" id="UP000492821">
    <property type="component" value="Unassembled WGS sequence"/>
</dbReference>
<keyword evidence="1" id="KW-1185">Reference proteome</keyword>
<proteinExistence type="predicted"/>